<evidence type="ECO:0000313" key="1">
    <source>
        <dbReference type="EMBL" id="KAJ8668532.1"/>
    </source>
</evidence>
<name>A0ACC2NE25_9HYME</name>
<evidence type="ECO:0000313" key="2">
    <source>
        <dbReference type="Proteomes" id="UP001239111"/>
    </source>
</evidence>
<proteinExistence type="predicted"/>
<keyword evidence="2" id="KW-1185">Reference proteome</keyword>
<comment type="caution">
    <text evidence="1">The sequence shown here is derived from an EMBL/GenBank/DDBJ whole genome shotgun (WGS) entry which is preliminary data.</text>
</comment>
<organism evidence="1 2">
    <name type="scientific">Eretmocerus hayati</name>
    <dbReference type="NCBI Taxonomy" id="131215"/>
    <lineage>
        <taxon>Eukaryota</taxon>
        <taxon>Metazoa</taxon>
        <taxon>Ecdysozoa</taxon>
        <taxon>Arthropoda</taxon>
        <taxon>Hexapoda</taxon>
        <taxon>Insecta</taxon>
        <taxon>Pterygota</taxon>
        <taxon>Neoptera</taxon>
        <taxon>Endopterygota</taxon>
        <taxon>Hymenoptera</taxon>
        <taxon>Apocrita</taxon>
        <taxon>Proctotrupomorpha</taxon>
        <taxon>Chalcidoidea</taxon>
        <taxon>Aphelinidae</taxon>
        <taxon>Aphelininae</taxon>
        <taxon>Eretmocerus</taxon>
    </lineage>
</organism>
<reference evidence="1" key="1">
    <citation type="submission" date="2023-04" db="EMBL/GenBank/DDBJ databases">
        <title>A chromosome-level genome assembly of the parasitoid wasp Eretmocerus hayati.</title>
        <authorList>
            <person name="Zhong Y."/>
            <person name="Liu S."/>
            <person name="Liu Y."/>
        </authorList>
    </citation>
    <scope>NUCLEOTIDE SEQUENCE</scope>
    <source>
        <strain evidence="1">ZJU_SS_LIU_2023</strain>
    </source>
</reference>
<accession>A0ACC2NE25</accession>
<gene>
    <name evidence="1" type="ORF">QAD02_010195</name>
</gene>
<dbReference type="EMBL" id="CM056744">
    <property type="protein sequence ID" value="KAJ8668532.1"/>
    <property type="molecule type" value="Genomic_DNA"/>
</dbReference>
<protein>
    <submittedName>
        <fullName evidence="1">Uncharacterized protein</fullName>
    </submittedName>
</protein>
<dbReference type="Proteomes" id="UP001239111">
    <property type="component" value="Chromosome 4"/>
</dbReference>
<sequence>MSKVEEAKEHLRQAEKSLKTSVLKWKPDHDVAADEYSAAATCFKIARDFKQCKDCLLKAAECYKQSRSWYHAAKSLEQILIILKELNKLDEAAQIAHRAASLYQQHGSPDAGASVLDKAAKMLEASNPQQALELFQRASEIAMGEDSPRQAAEYMSKVARIMVKLQMYDQAADAVRREIGMHQQIDHAPSIGRLAVALVLVQLARGDQVAAEKAFKEWGNYCEAPEVQTLEMLLQAYDNEDADAARTALNSPFIKHMDVEYAKLARGLPLPQQEYTVPQVGVRANAAPSYISPNANKLTGQATVEAEVNQEESHPSSAITEELGAAESTHDPGFESYSESKSETSPTPMSPEAKEEEEEDYEGGLC</sequence>